<organism evidence="2 3">
    <name type="scientific">Roseateles albus</name>
    <dbReference type="NCBI Taxonomy" id="2987525"/>
    <lineage>
        <taxon>Bacteria</taxon>
        <taxon>Pseudomonadati</taxon>
        <taxon>Pseudomonadota</taxon>
        <taxon>Betaproteobacteria</taxon>
        <taxon>Burkholderiales</taxon>
        <taxon>Sphaerotilaceae</taxon>
        <taxon>Roseateles</taxon>
    </lineage>
</organism>
<proteinExistence type="predicted"/>
<dbReference type="RefSeq" id="WP_263531653.1">
    <property type="nucleotide sequence ID" value="NZ_JAQQXT010000008.1"/>
</dbReference>
<feature type="signal peptide" evidence="1">
    <location>
        <begin position="1"/>
        <end position="24"/>
    </location>
</feature>
<dbReference type="EMBL" id="JAQQXT010000008">
    <property type="protein sequence ID" value="MDC8772789.1"/>
    <property type="molecule type" value="Genomic_DNA"/>
</dbReference>
<name>A0ABT5KGX7_9BURK</name>
<dbReference type="Proteomes" id="UP001221189">
    <property type="component" value="Unassembled WGS sequence"/>
</dbReference>
<evidence type="ECO:0000256" key="1">
    <source>
        <dbReference type="SAM" id="SignalP"/>
    </source>
</evidence>
<gene>
    <name evidence="2" type="ORF">PRZ03_14490</name>
</gene>
<evidence type="ECO:0000313" key="2">
    <source>
        <dbReference type="EMBL" id="MDC8772789.1"/>
    </source>
</evidence>
<keyword evidence="1" id="KW-0732">Signal</keyword>
<accession>A0ABT5KGX7</accession>
<feature type="chain" id="PRO_5046075925" evidence="1">
    <location>
        <begin position="25"/>
        <end position="45"/>
    </location>
</feature>
<protein>
    <submittedName>
        <fullName evidence="2">Uncharacterized protein</fullName>
    </submittedName>
</protein>
<sequence length="45" mass="4648">MKKASRTVPWSILLALSLAAQAFAQGYIGLPESEAPPHAVTALAA</sequence>
<reference evidence="2 3" key="1">
    <citation type="submission" date="2022-10" db="EMBL/GenBank/DDBJ databases">
        <title>Paucibacter sp. hw1 Genome sequencing.</title>
        <authorList>
            <person name="Park S."/>
        </authorList>
    </citation>
    <scope>NUCLEOTIDE SEQUENCE [LARGE SCALE GENOMIC DNA]</scope>
    <source>
        <strain evidence="3">hw1</strain>
    </source>
</reference>
<comment type="caution">
    <text evidence="2">The sequence shown here is derived from an EMBL/GenBank/DDBJ whole genome shotgun (WGS) entry which is preliminary data.</text>
</comment>
<evidence type="ECO:0000313" key="3">
    <source>
        <dbReference type="Proteomes" id="UP001221189"/>
    </source>
</evidence>
<keyword evidence="3" id="KW-1185">Reference proteome</keyword>